<dbReference type="InterPro" id="IPR032466">
    <property type="entry name" value="Metal_Hydrolase"/>
</dbReference>
<reference evidence="10" key="1">
    <citation type="submission" date="2021-06" db="EMBL/GenBank/DDBJ databases">
        <title>44 bacteria genomes isolated from Dapeng, Shenzhen.</title>
        <authorList>
            <person name="Zheng W."/>
            <person name="Yu S."/>
            <person name="Huang Y."/>
        </authorList>
    </citation>
    <scope>NUCLEOTIDE SEQUENCE</scope>
    <source>
        <strain evidence="10">DP5N28-2</strain>
    </source>
</reference>
<evidence type="ECO:0000259" key="8">
    <source>
        <dbReference type="Pfam" id="PF00962"/>
    </source>
</evidence>
<keyword evidence="5" id="KW-0862">Zinc</keyword>
<evidence type="ECO:0000259" key="9">
    <source>
        <dbReference type="Pfam" id="PF09623"/>
    </source>
</evidence>
<dbReference type="Proteomes" id="UP000753961">
    <property type="component" value="Unassembled WGS sequence"/>
</dbReference>
<comment type="caution">
    <text evidence="10">The sequence shown here is derived from an EMBL/GenBank/DDBJ whole genome shotgun (WGS) entry which is preliminary data.</text>
</comment>
<keyword evidence="3" id="KW-0479">Metal-binding</keyword>
<dbReference type="GO" id="GO:0009117">
    <property type="term" value="P:nucleotide metabolic process"/>
    <property type="evidence" value="ECO:0007669"/>
    <property type="project" value="UniProtKB-KW"/>
</dbReference>
<dbReference type="Gene3D" id="3.20.20.140">
    <property type="entry name" value="Metal-dependent hydrolases"/>
    <property type="match status" value="1"/>
</dbReference>
<feature type="domain" description="Adenosine deaminase" evidence="8">
    <location>
        <begin position="255"/>
        <end position="606"/>
    </location>
</feature>
<dbReference type="Pfam" id="PF09623">
    <property type="entry name" value="Cas_NE0113"/>
    <property type="match status" value="1"/>
</dbReference>
<dbReference type="SUPFAM" id="SSF51556">
    <property type="entry name" value="Metallo-dependent hydrolases"/>
    <property type="match status" value="1"/>
</dbReference>
<dbReference type="AlphaFoldDB" id="A0A953HXU8"/>
<proteinExistence type="inferred from homology"/>
<evidence type="ECO:0000256" key="4">
    <source>
        <dbReference type="ARBA" id="ARBA00022801"/>
    </source>
</evidence>
<dbReference type="PANTHER" id="PTHR11409:SF42">
    <property type="entry name" value="ADENOSINE DEAMINASE-LIKE PROTEIN"/>
    <property type="match status" value="1"/>
</dbReference>
<evidence type="ECO:0008006" key="12">
    <source>
        <dbReference type="Google" id="ProtNLM"/>
    </source>
</evidence>
<gene>
    <name evidence="10" type="ORF">KUV50_16610</name>
</gene>
<evidence type="ECO:0000256" key="5">
    <source>
        <dbReference type="ARBA" id="ARBA00022833"/>
    </source>
</evidence>
<dbReference type="GO" id="GO:0006154">
    <property type="term" value="P:adenosine catabolic process"/>
    <property type="evidence" value="ECO:0007669"/>
    <property type="project" value="TreeGrafter"/>
</dbReference>
<comment type="similarity">
    <text evidence="2">Belongs to the metallo-dependent hydrolases superfamily. Adenosine and AMP deaminases family.</text>
</comment>
<evidence type="ECO:0000256" key="1">
    <source>
        <dbReference type="ARBA" id="ARBA00001947"/>
    </source>
</evidence>
<keyword evidence="11" id="KW-1185">Reference proteome</keyword>
<dbReference type="Pfam" id="PF00962">
    <property type="entry name" value="A_deaminase"/>
    <property type="match status" value="1"/>
</dbReference>
<dbReference type="RefSeq" id="WP_222581313.1">
    <property type="nucleotide sequence ID" value="NZ_JAHVHU010000017.1"/>
</dbReference>
<dbReference type="PANTHER" id="PTHR11409">
    <property type="entry name" value="ADENOSINE DEAMINASE"/>
    <property type="match status" value="1"/>
</dbReference>
<dbReference type="InterPro" id="IPR006330">
    <property type="entry name" value="Ado/ade_deaminase"/>
</dbReference>
<keyword evidence="6" id="KW-0546">Nucleotide metabolism</keyword>
<evidence type="ECO:0000256" key="3">
    <source>
        <dbReference type="ARBA" id="ARBA00022723"/>
    </source>
</evidence>
<evidence type="ECO:0000256" key="7">
    <source>
        <dbReference type="ARBA" id="ARBA00048787"/>
    </source>
</evidence>
<dbReference type="InterPro" id="IPR019092">
    <property type="entry name" value="SSO2081-like_dom"/>
</dbReference>
<feature type="domain" description="CRISPR system ring nuclease SSO2081-like" evidence="9">
    <location>
        <begin position="26"/>
        <end position="144"/>
    </location>
</feature>
<protein>
    <recommendedName>
        <fullName evidence="12">Adenosine deaminase</fullName>
    </recommendedName>
</protein>
<evidence type="ECO:0000313" key="11">
    <source>
        <dbReference type="Proteomes" id="UP000753961"/>
    </source>
</evidence>
<evidence type="ECO:0000313" key="10">
    <source>
        <dbReference type="EMBL" id="MBY5959778.1"/>
    </source>
</evidence>
<sequence>MKNTLLISIGSQAFILPEALAWPEIEFDEVFVLTTDQEKAKWNRDKDVVKEWREIIAFVKEYWGISVHWSVIKDLPIIQTGEDHLLWTEVLYRWASEIYDEDRQLYYSLSGGTKTMPASFQQAAKLFGAKELFHVLAYPPPKTIEEVKKCISHQNLEYVLMGSESGWDYLLKFAQSRPNKIDRIDEGKFSYIQKPEKLTVTNYIRDSQSSVRQYISGQKDSDLPFSSLLLLSKKQIQWLRQPLSQEDKGWVQTLPKIDLHNHLGGFATSGELLKRVRNAAENPEGIHPIDYTVYPEDNQWPLPVQSIDLSDYMKAGDNSGSTLLHDPGCLKEHIELMYKHFIADNVHYVEVRCSPNNYSRKSDRSAIEILTLIIDTFNEQMEKHQYRCIVKLLIIVTRKHKGDLSDISKHLALAITSYFSGADQNSTKCSVVGVDLAGYEFEETRAEYFEHDFNSVHRCGLAVTAHAGENDDAEGIWQAVYKLHSRRIGHGLRLLEAPDLLRSVIERGIGIEMCPYANYQIVGFSPMKNKEDNIYPLQEYLKRGVKVSVNTDNIGISQASLSDNFLLLHKLSPGITRMDVLQLIKNSVEMSFCGKGLQAKIMKNINRELSQILHLTSIS</sequence>
<dbReference type="EMBL" id="JAHVHU010000017">
    <property type="protein sequence ID" value="MBY5959778.1"/>
    <property type="molecule type" value="Genomic_DNA"/>
</dbReference>
<dbReference type="GO" id="GO:0046103">
    <property type="term" value="P:inosine biosynthetic process"/>
    <property type="evidence" value="ECO:0007669"/>
    <property type="project" value="TreeGrafter"/>
</dbReference>
<accession>A0A953HXU8</accession>
<evidence type="ECO:0000256" key="2">
    <source>
        <dbReference type="ARBA" id="ARBA00006676"/>
    </source>
</evidence>
<keyword evidence="4" id="KW-0378">Hydrolase</keyword>
<dbReference type="InterPro" id="IPR001365">
    <property type="entry name" value="A_deaminase_dom"/>
</dbReference>
<dbReference type="GO" id="GO:0004000">
    <property type="term" value="F:adenosine deaminase activity"/>
    <property type="evidence" value="ECO:0007669"/>
    <property type="project" value="TreeGrafter"/>
</dbReference>
<evidence type="ECO:0000256" key="6">
    <source>
        <dbReference type="ARBA" id="ARBA00023080"/>
    </source>
</evidence>
<organism evidence="10 11">
    <name type="scientific">Membranihabitans marinus</name>
    <dbReference type="NCBI Taxonomy" id="1227546"/>
    <lineage>
        <taxon>Bacteria</taxon>
        <taxon>Pseudomonadati</taxon>
        <taxon>Bacteroidota</taxon>
        <taxon>Saprospiria</taxon>
        <taxon>Saprospirales</taxon>
        <taxon>Saprospiraceae</taxon>
        <taxon>Membranihabitans</taxon>
    </lineage>
</organism>
<name>A0A953HXU8_9BACT</name>
<comment type="catalytic activity">
    <reaction evidence="7">
        <text>N(6)-methyl-AMP + H2O + H(+) = IMP + methylamine</text>
        <dbReference type="Rhea" id="RHEA:16001"/>
        <dbReference type="ChEBI" id="CHEBI:15377"/>
        <dbReference type="ChEBI" id="CHEBI:15378"/>
        <dbReference type="ChEBI" id="CHEBI:58053"/>
        <dbReference type="ChEBI" id="CHEBI:59338"/>
        <dbReference type="ChEBI" id="CHEBI:144842"/>
    </reaction>
    <physiologicalReaction direction="left-to-right" evidence="7">
        <dbReference type="Rhea" id="RHEA:16002"/>
    </physiologicalReaction>
</comment>
<dbReference type="GO" id="GO:0046872">
    <property type="term" value="F:metal ion binding"/>
    <property type="evidence" value="ECO:0007669"/>
    <property type="project" value="UniProtKB-KW"/>
</dbReference>
<comment type="cofactor">
    <cofactor evidence="1">
        <name>Zn(2+)</name>
        <dbReference type="ChEBI" id="CHEBI:29105"/>
    </cofactor>
</comment>